<dbReference type="PANTHER" id="PTHR21666">
    <property type="entry name" value="PEPTIDASE-RELATED"/>
    <property type="match status" value="1"/>
</dbReference>
<keyword evidence="5" id="KW-0378">Hydrolase</keyword>
<reference evidence="5 6" key="1">
    <citation type="submission" date="2015-12" db="EMBL/GenBank/DDBJ databases">
        <title>Draft genome of Thermovenabulum gondwanense isolated from a red thermophilic microbial mat colonisisng an outflow channel of a bore well.</title>
        <authorList>
            <person name="Patel B.K."/>
        </authorList>
    </citation>
    <scope>NUCLEOTIDE SEQUENCE [LARGE SCALE GENOMIC DNA]</scope>
    <source>
        <strain evidence="5 6">R270</strain>
    </source>
</reference>
<dbReference type="InterPro" id="IPR050570">
    <property type="entry name" value="Cell_wall_metabolism_enzyme"/>
</dbReference>
<accession>A0A162MLC2</accession>
<comment type="caution">
    <text evidence="5">The sequence shown here is derived from an EMBL/GenBank/DDBJ whole genome shotgun (WGS) entry which is preliminary data.</text>
</comment>
<evidence type="ECO:0000256" key="2">
    <source>
        <dbReference type="SAM" id="Coils"/>
    </source>
</evidence>
<dbReference type="CDD" id="cd12797">
    <property type="entry name" value="M23_peptidase"/>
    <property type="match status" value="1"/>
</dbReference>
<name>A0A162MLC2_9FIRM</name>
<feature type="coiled-coil region" evidence="2">
    <location>
        <begin position="30"/>
        <end position="117"/>
    </location>
</feature>
<protein>
    <submittedName>
        <fullName evidence="5">Murein hydrolase activator EnvC</fullName>
    </submittedName>
</protein>
<dbReference type="Gene3D" id="2.70.70.10">
    <property type="entry name" value="Glucose Permease (Domain IIA)"/>
    <property type="match status" value="1"/>
</dbReference>
<evidence type="ECO:0000313" key="5">
    <source>
        <dbReference type="EMBL" id="KYO66556.1"/>
    </source>
</evidence>
<dbReference type="InterPro" id="IPR057309">
    <property type="entry name" value="PcsB_CC"/>
</dbReference>
<feature type="domain" description="Peptidoglycan hydrolase PcsB coiled-coil" evidence="4">
    <location>
        <begin position="101"/>
        <end position="173"/>
    </location>
</feature>
<keyword evidence="2" id="KW-0175">Coiled coil</keyword>
<dbReference type="RefSeq" id="WP_068748308.1">
    <property type="nucleotide sequence ID" value="NZ_LOHZ01000027.1"/>
</dbReference>
<dbReference type="AlphaFoldDB" id="A0A162MLC2"/>
<feature type="domain" description="M23ase beta-sheet core" evidence="3">
    <location>
        <begin position="280"/>
        <end position="375"/>
    </location>
</feature>
<dbReference type="GO" id="GO:0004222">
    <property type="term" value="F:metalloendopeptidase activity"/>
    <property type="evidence" value="ECO:0007669"/>
    <property type="project" value="TreeGrafter"/>
</dbReference>
<keyword evidence="6" id="KW-1185">Reference proteome</keyword>
<dbReference type="PANTHER" id="PTHR21666:SF289">
    <property type="entry name" value="L-ALA--D-GLU ENDOPEPTIDASE"/>
    <property type="match status" value="1"/>
</dbReference>
<dbReference type="PROSITE" id="PS51257">
    <property type="entry name" value="PROKAR_LIPOPROTEIN"/>
    <property type="match status" value="1"/>
</dbReference>
<gene>
    <name evidence="5" type="primary">envC</name>
    <name evidence="5" type="ORF">ATZ99_11840</name>
</gene>
<dbReference type="STRING" id="520767.ATZ99_11840"/>
<organism evidence="5 6">
    <name type="scientific">Thermovenabulum gondwanense</name>
    <dbReference type="NCBI Taxonomy" id="520767"/>
    <lineage>
        <taxon>Bacteria</taxon>
        <taxon>Bacillati</taxon>
        <taxon>Bacillota</taxon>
        <taxon>Clostridia</taxon>
        <taxon>Thermosediminibacterales</taxon>
        <taxon>Thermosediminibacteraceae</taxon>
        <taxon>Thermovenabulum</taxon>
    </lineage>
</organism>
<dbReference type="InterPro" id="IPR016047">
    <property type="entry name" value="M23ase_b-sheet_dom"/>
</dbReference>
<keyword evidence="1" id="KW-0732">Signal</keyword>
<feature type="coiled-coil region" evidence="2">
    <location>
        <begin position="160"/>
        <end position="243"/>
    </location>
</feature>
<dbReference type="Proteomes" id="UP000075737">
    <property type="component" value="Unassembled WGS sequence"/>
</dbReference>
<evidence type="ECO:0000259" key="3">
    <source>
        <dbReference type="Pfam" id="PF01551"/>
    </source>
</evidence>
<sequence length="380" mass="43350">MRKRLKSGILPILLLFFLVFSCGTALGIDLEELREKQKEIQSRLNDVKNNINKVETKKKNVVQELTAIEKELDRAQKDLEAVAAKLVKTQKMLEQTKKELKNAENALQNQKQSLASRLVAMYKAGPVDYIEVILSASSFSDFLTRLDMVKRIVDYDKDLLDNYKAIREEVNQKKALLEKQQYEIAQQQNTIKEKKTQIASRQAERKKLLAELEKERQQYLREEEQLERDSKQIAAMIQKIQSQNKRKYVGTGVFQWPVPSSQQVTSNYGWRVHPIFKVKKFHTGVDIAAPYGADVVSAEDGVVIYTGWYGGYGNTVIIDHGGSISTLYAHLSKINVQEGDKVKKGSKIADVGSTGFSTGPHLHFEVRKEGQHVNPWDWLK</sequence>
<dbReference type="OrthoDB" id="9809488at2"/>
<dbReference type="Pfam" id="PF01551">
    <property type="entry name" value="Peptidase_M23"/>
    <property type="match status" value="1"/>
</dbReference>
<evidence type="ECO:0000313" key="6">
    <source>
        <dbReference type="Proteomes" id="UP000075737"/>
    </source>
</evidence>
<dbReference type="FunFam" id="2.70.70.10:FF:000006">
    <property type="entry name" value="M23 family peptidase"/>
    <property type="match status" value="1"/>
</dbReference>
<dbReference type="InterPro" id="IPR011055">
    <property type="entry name" value="Dup_hybrid_motif"/>
</dbReference>
<proteinExistence type="predicted"/>
<evidence type="ECO:0000259" key="4">
    <source>
        <dbReference type="Pfam" id="PF24568"/>
    </source>
</evidence>
<dbReference type="Pfam" id="PF24568">
    <property type="entry name" value="CC_PcsB"/>
    <property type="match status" value="1"/>
</dbReference>
<dbReference type="SUPFAM" id="SSF57997">
    <property type="entry name" value="Tropomyosin"/>
    <property type="match status" value="1"/>
</dbReference>
<dbReference type="EMBL" id="LOHZ01000027">
    <property type="protein sequence ID" value="KYO66556.1"/>
    <property type="molecule type" value="Genomic_DNA"/>
</dbReference>
<dbReference type="Gene3D" id="6.10.250.3150">
    <property type="match status" value="1"/>
</dbReference>
<evidence type="ECO:0000256" key="1">
    <source>
        <dbReference type="ARBA" id="ARBA00022729"/>
    </source>
</evidence>
<dbReference type="SUPFAM" id="SSF51261">
    <property type="entry name" value="Duplicated hybrid motif"/>
    <property type="match status" value="1"/>
</dbReference>